<protein>
    <recommendedName>
        <fullName evidence="3">Sugar ABC transporter ATPase</fullName>
    </recommendedName>
</protein>
<evidence type="ECO:0008006" key="3">
    <source>
        <dbReference type="Google" id="ProtNLM"/>
    </source>
</evidence>
<dbReference type="RefSeq" id="WP_301067582.1">
    <property type="nucleotide sequence ID" value="NZ_CP118710.1"/>
</dbReference>
<dbReference type="Gene3D" id="3.40.50.2300">
    <property type="match status" value="2"/>
</dbReference>
<dbReference type="AlphaFoldDB" id="A0AAX3U998"/>
<evidence type="ECO:0000313" key="1">
    <source>
        <dbReference type="EMBL" id="WGK83776.1"/>
    </source>
</evidence>
<dbReference type="Proteomes" id="UP001239257">
    <property type="component" value="Chromosome 2"/>
</dbReference>
<dbReference type="InterPro" id="IPR007487">
    <property type="entry name" value="ABC_transpt-TYRBP-like"/>
</dbReference>
<dbReference type="EMBL" id="CP118710">
    <property type="protein sequence ID" value="WGK83776.1"/>
    <property type="molecule type" value="Genomic_DNA"/>
</dbReference>
<proteinExistence type="predicted"/>
<dbReference type="PANTHER" id="PTHR35271">
    <property type="entry name" value="ABC TRANSPORTER, SUBSTRATE-BINDING LIPOPROTEIN-RELATED"/>
    <property type="match status" value="1"/>
</dbReference>
<reference evidence="1" key="1">
    <citation type="submission" date="2022-02" db="EMBL/GenBank/DDBJ databases">
        <title>Emergence and expansion in Europe of a Vibrio aestuarianus clonal complex pathogenic for oysters.</title>
        <authorList>
            <person name="Mesnil A."/>
            <person name="Travers M.-A."/>
        </authorList>
    </citation>
    <scope>NUCLEOTIDE SEQUENCE</scope>
    <source>
        <strain evidence="1">U29</strain>
    </source>
</reference>
<evidence type="ECO:0000313" key="2">
    <source>
        <dbReference type="Proteomes" id="UP001239257"/>
    </source>
</evidence>
<organism evidence="1 2">
    <name type="scientific">Vibrio aestuarianus</name>
    <dbReference type="NCBI Taxonomy" id="28171"/>
    <lineage>
        <taxon>Bacteria</taxon>
        <taxon>Pseudomonadati</taxon>
        <taxon>Pseudomonadota</taxon>
        <taxon>Gammaproteobacteria</taxon>
        <taxon>Vibrionales</taxon>
        <taxon>Vibrionaceae</taxon>
        <taxon>Vibrio</taxon>
    </lineage>
</organism>
<dbReference type="PANTHER" id="PTHR35271:SF1">
    <property type="entry name" value="ABC TRANSPORTER, SUBSTRATE-BINDING LIPOPROTEIN"/>
    <property type="match status" value="1"/>
</dbReference>
<gene>
    <name evidence="1" type="ORF">PYE51_15320</name>
</gene>
<name>A0AAX3U998_9VIBR</name>
<sequence>MRWMLLWLLISPSVLAEKILVIESYHQHNEWDQSYLKALKHTLTPRYELENFEMNTKRIPASQYSVMAEKAFAAYQQAKPDVVVLGDDNALVYMLPKLYNEPISIVFLGINDNPRKLIMQYQGQAKVTGILERPLFVKTMGEIGRMLEEDKRKVLVLFDSGNTAKIALEYMKTQVSMIENNLGITTEISSITTDREWYEQINTANKRGFGAIVVGLFQTLMDDAGNHVDAEKIMTWTNQNTQVPLFGFWDFSIGKGKAAGGVVLAGSDQGQMAADIVVRILDHNEDASQIPIQIGLQGKAIYHADEMARWGLLIPKGWTAIE</sequence>
<accession>A0AAX3U998</accession>